<evidence type="ECO:0000313" key="1">
    <source>
        <dbReference type="EMBL" id="PXY43159.1"/>
    </source>
</evidence>
<dbReference type="OrthoDB" id="9814627at2"/>
<evidence type="ECO:0000313" key="2">
    <source>
        <dbReference type="Proteomes" id="UP000247681"/>
    </source>
</evidence>
<gene>
    <name evidence="1" type="ORF">DMB68_20940</name>
</gene>
<dbReference type="Proteomes" id="UP000247681">
    <property type="component" value="Unassembled WGS sequence"/>
</dbReference>
<accession>A0A2V4BVX4</accession>
<name>A0A2V4BVX4_9FLAO</name>
<comment type="caution">
    <text evidence="1">The sequence shown here is derived from an EMBL/GenBank/DDBJ whole genome shotgun (WGS) entry which is preliminary data.</text>
</comment>
<organism evidence="1 2">
    <name type="scientific">Flavobacterium hydrophilum</name>
    <dbReference type="NCBI Taxonomy" id="2211445"/>
    <lineage>
        <taxon>Bacteria</taxon>
        <taxon>Pseudomonadati</taxon>
        <taxon>Bacteroidota</taxon>
        <taxon>Flavobacteriia</taxon>
        <taxon>Flavobacteriales</taxon>
        <taxon>Flavobacteriaceae</taxon>
        <taxon>Flavobacterium</taxon>
    </lineage>
</organism>
<sequence>MIQQRKISKFKKTVAIYLAMMILLETLQPMQIYALTGGPSQPEFEAFTPIGTSDMVDLASGDFNYNIPIMDVGGYPINLAYNSGVTMDQEASWVGLGWNLDVGQINRQLRGIPDDFNGDEMIYENNLKPNITIGSAANVFATAFGVKESKVKVSAGLGVKYNNYDGVSVSSTFGLSYQISDNLSVGMDVSSSMSEGVSVSPRASFSPRLGSTTNNDIYPGLNAGVSYNSRKGVESMTIGMSLSTKFNNQENIKKHKSENESSAGSMSGTLSFIDASFTPTKRVGMTSSNFMFNLNIEGEFWGIEPGMKFSGYISSQGIKDSEKYKTEKAYGFENTYNAGKSDVLDFNREKDRTFNKNTTSLPVTNNTYDIYSIQGQGISGMYRPYKSQVGYVYDNETTDASSGGNLGLEFGAGGGVHFGIDKTITLGKSKSAVWNQLNPALERFKEKKSGNSPDYEKVFFKNIGGSHVDQELNILKENLGGYSPIRLNIEGGKFSRKTSKNYYTDITATPKVEGTGSIIRKKRLSRNQSIQKLTRSEALSYGSSKYKNKEGFDNISPFSIKGKHDHHTSEIKITKDGGERYIYGRAAYNTVKKETTFDVGLAKDADFKNGLVSYKKNADNSINNDQDGDKYFNRITTPAYAHSYLLTSVLSSEYQDLTDDGPSDDDLGTYTKFEYENKNKAKSTYKWRVPFKKDMANYDEGLRASKKDNKGNYIYGEKELLYIKKIVTKTHVAIFHLSERKDGYGVADENGGLGEDSKMYKLDKISLYSKPEYEAKEEPTPIKEAHFEYNYSLCPGIDNNINNTGANKDNDDLDGERGKLTLSKVYFTYKNSKMGKFTPYVFNYASKVTVNHENNVKEYDLNVPYDMKAYDVWGNYKKSNDIIDGKTLGNLSNAEYPFVDQSDREAADLYAATWLLKTIQLPSGGKIEVNFETDDYAFVQNKEAMQMFKVVGSGNNPSGTIYNDINKISLGKYIYIEIDKNFDIHQTNAVKKFEDTYLKSLGGEDNPLYFRFLLNMTTTKPLPGASEDKYDYVTGYVRKDISGCRLFEIGVNKYASIPVQDTGSGDNFESSTPVSPIQKVNPIQKAGWNFGRQYLSRLMYDKHREEDTKNVKGIVMQLIGSIQELSNIFKSPDQQLKDNGIASKFVTNKSWIRLMNTNGHKIGGGSRVKNIQLHDQWDVMTENTSDDNYKQFYGQKYTYTDKDGNSSGVATYEPLGCKENPFVKPFYDKNKKELLLGPDVQNYVEEPFGESFFPSPKITYSRVTVANLPREKKQNSVDMVVKKHATGSVVTEFYTSKEFPTLTDRTTLAHNFDTSTALANILNLSVKNHITLSQGFSVHTNDMDGKIKNQQVYGEDQKEPISGVEYNYSKTTTVQNSNSGRLNNTISTIDSEGAIRDKLVGVDYDVINDFRESTTTTTTGGVQFNLATLPFTLVVIVVPMVNYTYSKHEDQIRIATTTKVIHSSGILVEKIAFDNGSKVSTKNLAWDADTGEVLLTETTNEYNDHYYSFNFPAYWSYAGMSQAAKNAELTSKIVASDNGYRFEGNSTDKLSDYLINGDEVWVTGKDVEGFKQYIRAWIVKLTDTNFKLLDINGKLVKNIASDGKMKVIRSGYRNMQMASMASITSMRNPLYKYNANNDITGPRDVIAAAESKNNPAYLPNANDRIVNASAVEYNDIWPSQCECNLPKMTFAEDGSLIYEYEKIISEDDDADSDKYYNPYLYNVLGNWRANKSFAYLTGRNYTADPTPRKTGFFIDFASFYLFEDNKWSIKNTDKWTYASEVTQYNPYGQEVENRDALNRYSSAIYGYNNRFPVAVGSNTKYNELANDGFEDYDSNPECVKASHFDYKAQLKQNDISVSSSQSHTGRKSLRIAPGKKATVKKQVILCAPTGTTVQ</sequence>
<keyword evidence="2" id="KW-1185">Reference proteome</keyword>
<evidence type="ECO:0008006" key="3">
    <source>
        <dbReference type="Google" id="ProtNLM"/>
    </source>
</evidence>
<dbReference type="RefSeq" id="WP_110348592.1">
    <property type="nucleotide sequence ID" value="NZ_QJHL01000007.1"/>
</dbReference>
<dbReference type="EMBL" id="QJHL01000007">
    <property type="protein sequence ID" value="PXY43159.1"/>
    <property type="molecule type" value="Genomic_DNA"/>
</dbReference>
<proteinExistence type="predicted"/>
<protein>
    <recommendedName>
        <fullName evidence="3">PA14 domain-containing protein</fullName>
    </recommendedName>
</protein>
<reference evidence="1 2" key="1">
    <citation type="submission" date="2018-05" db="EMBL/GenBank/DDBJ databases">
        <title>Flavobacterium sp. strain IMCC34758, incomplete genome.</title>
        <authorList>
            <person name="Joung Y."/>
        </authorList>
    </citation>
    <scope>NUCLEOTIDE SEQUENCE [LARGE SCALE GENOMIC DNA]</scope>
    <source>
        <strain evidence="1 2">IMCC34758</strain>
    </source>
</reference>